<keyword evidence="2 4" id="KW-0697">Rotamase</keyword>
<accession>A0ABR7HMS4</accession>
<dbReference type="PANTHER" id="PTHR45625">
    <property type="entry name" value="PEPTIDYL-PROLYL CIS-TRANS ISOMERASE-RELATED"/>
    <property type="match status" value="1"/>
</dbReference>
<proteinExistence type="inferred from homology"/>
<protein>
    <recommendedName>
        <fullName evidence="4">Peptidyl-prolyl cis-trans isomerase</fullName>
        <shortName evidence="4">PPIase</shortName>
        <ecNumber evidence="4">5.2.1.8</ecNumber>
    </recommendedName>
</protein>
<keyword evidence="7" id="KW-1185">Reference proteome</keyword>
<dbReference type="Proteomes" id="UP000636755">
    <property type="component" value="Unassembled WGS sequence"/>
</dbReference>
<dbReference type="InterPro" id="IPR020892">
    <property type="entry name" value="Cyclophilin-type_PPIase_CS"/>
</dbReference>
<dbReference type="InterPro" id="IPR044666">
    <property type="entry name" value="Cyclophilin_A-like"/>
</dbReference>
<evidence type="ECO:0000313" key="7">
    <source>
        <dbReference type="Proteomes" id="UP000636755"/>
    </source>
</evidence>
<gene>
    <name evidence="6" type="ORF">H8R91_09755</name>
</gene>
<evidence type="ECO:0000256" key="2">
    <source>
        <dbReference type="ARBA" id="ARBA00023110"/>
    </source>
</evidence>
<dbReference type="PROSITE" id="PS50072">
    <property type="entry name" value="CSA_PPIASE_2"/>
    <property type="match status" value="1"/>
</dbReference>
<sequence length="262" mass="28669">MGIVPSTVGINPSINYDNNKVGFQLDVPNDGDTIAIMHTSKGDIKLRLFADQAPKTVTNFINLAKEGKYDNTIFHRVINDFMIQGGDYENADGTGGTSSYGESFEDEFCDKLFNIRGAVSMANSGPDTNGSQFFINQTTPEAYKNNGGFSAFENQWANIKAQLENYKDSELFSAFVQQYGTYCYNTDVISDDIKKLYDDNGGNPYLDGAYNAVDRGHTVFAQVIEGMDVVDSIASVAVDSSTNKPTEDVKVTSVEITTYSAN</sequence>
<dbReference type="Gene3D" id="2.40.100.10">
    <property type="entry name" value="Cyclophilin-like"/>
    <property type="match status" value="2"/>
</dbReference>
<name>A0ABR7HMS4_9FIRM</name>
<evidence type="ECO:0000259" key="5">
    <source>
        <dbReference type="PROSITE" id="PS50072"/>
    </source>
</evidence>
<comment type="caution">
    <text evidence="6">The sequence shown here is derived from an EMBL/GenBank/DDBJ whole genome shotgun (WGS) entry which is preliminary data.</text>
</comment>
<dbReference type="InterPro" id="IPR002130">
    <property type="entry name" value="Cyclophilin-type_PPIase_dom"/>
</dbReference>
<dbReference type="EC" id="5.2.1.8" evidence="4"/>
<dbReference type="PANTHER" id="PTHR45625:SF4">
    <property type="entry name" value="PEPTIDYLPROLYL ISOMERASE DOMAIN AND WD REPEAT-CONTAINING PROTEIN 1"/>
    <property type="match status" value="1"/>
</dbReference>
<comment type="catalytic activity">
    <reaction evidence="4">
        <text>[protein]-peptidylproline (omega=180) = [protein]-peptidylproline (omega=0)</text>
        <dbReference type="Rhea" id="RHEA:16237"/>
        <dbReference type="Rhea" id="RHEA-COMP:10747"/>
        <dbReference type="Rhea" id="RHEA-COMP:10748"/>
        <dbReference type="ChEBI" id="CHEBI:83833"/>
        <dbReference type="ChEBI" id="CHEBI:83834"/>
        <dbReference type="EC" id="5.2.1.8"/>
    </reaction>
</comment>
<reference evidence="6 7" key="1">
    <citation type="submission" date="2020-08" db="EMBL/GenBank/DDBJ databases">
        <title>Genome public.</title>
        <authorList>
            <person name="Liu C."/>
            <person name="Sun Q."/>
        </authorList>
    </citation>
    <scope>NUCLEOTIDE SEQUENCE [LARGE SCALE GENOMIC DNA]</scope>
    <source>
        <strain evidence="6 7">NSJ-71</strain>
    </source>
</reference>
<comment type="function">
    <text evidence="1 4">PPIases accelerate the folding of proteins. It catalyzes the cis-trans isomerization of proline imidic peptide bonds in oligopeptides.</text>
</comment>
<evidence type="ECO:0000256" key="3">
    <source>
        <dbReference type="ARBA" id="ARBA00023235"/>
    </source>
</evidence>
<feature type="domain" description="PPIase cyclophilin-type" evidence="5">
    <location>
        <begin position="34"/>
        <end position="256"/>
    </location>
</feature>
<dbReference type="PROSITE" id="PS00170">
    <property type="entry name" value="CSA_PPIASE_1"/>
    <property type="match status" value="1"/>
</dbReference>
<dbReference type="SUPFAM" id="SSF50891">
    <property type="entry name" value="Cyclophilin-like"/>
    <property type="match status" value="1"/>
</dbReference>
<organism evidence="6 7">
    <name type="scientific">Ruminococcus intestinalis</name>
    <dbReference type="NCBI Taxonomy" id="2763066"/>
    <lineage>
        <taxon>Bacteria</taxon>
        <taxon>Bacillati</taxon>
        <taxon>Bacillota</taxon>
        <taxon>Clostridia</taxon>
        <taxon>Eubacteriales</taxon>
        <taxon>Oscillospiraceae</taxon>
        <taxon>Ruminococcus</taxon>
    </lineage>
</organism>
<evidence type="ECO:0000313" key="6">
    <source>
        <dbReference type="EMBL" id="MBC5728795.1"/>
    </source>
</evidence>
<dbReference type="CDD" id="cd00317">
    <property type="entry name" value="cyclophilin"/>
    <property type="match status" value="1"/>
</dbReference>
<evidence type="ECO:0000256" key="1">
    <source>
        <dbReference type="ARBA" id="ARBA00002388"/>
    </source>
</evidence>
<comment type="similarity">
    <text evidence="4">Belongs to the cyclophilin-type PPIase family.</text>
</comment>
<keyword evidence="3 4" id="KW-0413">Isomerase</keyword>
<evidence type="ECO:0000256" key="4">
    <source>
        <dbReference type="RuleBase" id="RU363019"/>
    </source>
</evidence>
<dbReference type="InterPro" id="IPR029000">
    <property type="entry name" value="Cyclophilin-like_dom_sf"/>
</dbReference>
<dbReference type="EMBL" id="JACOPS010000004">
    <property type="protein sequence ID" value="MBC5728795.1"/>
    <property type="molecule type" value="Genomic_DNA"/>
</dbReference>
<dbReference type="PRINTS" id="PR00153">
    <property type="entry name" value="CSAPPISMRASE"/>
</dbReference>
<dbReference type="Pfam" id="PF00160">
    <property type="entry name" value="Pro_isomerase"/>
    <property type="match status" value="2"/>
</dbReference>
<dbReference type="GO" id="GO:0016853">
    <property type="term" value="F:isomerase activity"/>
    <property type="evidence" value="ECO:0007669"/>
    <property type="project" value="UniProtKB-KW"/>
</dbReference>